<dbReference type="AlphaFoldDB" id="A0A7W7MNR5"/>
<comment type="caution">
    <text evidence="2">The sequence shown here is derived from an EMBL/GenBank/DDBJ whole genome shotgun (WGS) entry which is preliminary data.</text>
</comment>
<feature type="chain" id="PRO_5030999302" evidence="1">
    <location>
        <begin position="36"/>
        <end position="659"/>
    </location>
</feature>
<reference evidence="2 3" key="1">
    <citation type="submission" date="2020-08" db="EMBL/GenBank/DDBJ databases">
        <title>Sequencing the genomes of 1000 actinobacteria strains.</title>
        <authorList>
            <person name="Klenk H.-P."/>
        </authorList>
    </citation>
    <scope>NUCLEOTIDE SEQUENCE [LARGE SCALE GENOMIC DNA]</scope>
    <source>
        <strain evidence="2 3">DSM 43149</strain>
    </source>
</reference>
<accession>A0A7W7MNR5</accession>
<name>A0A7W7MNR5_9ACTN</name>
<gene>
    <name evidence="2" type="ORF">BJ971_001361</name>
</gene>
<dbReference type="InterPro" id="IPR011047">
    <property type="entry name" value="Quinoprotein_ADH-like_sf"/>
</dbReference>
<sequence>MSLKRRLRPRRAARFLVPAAVMSLTVALTAVPASAVYVPPNDPATLVSANPADNTPHLQNGSMRAFAQIGNTVYAGGSFAGVKPAGATTWTPVENLIAYDAGTGALKTGFAPVLDGAVQTLAVSPDGKLIVGGSFGTVNGVARKNLVELDPATGATVAGWVGRADGGVVRRAIVHGNYLYIAGAFHWVNGTEHSLLARLNATTGAIDAGFQIDASGPRPYANSTELVWGLAVAPDGGTVVAVGNFTDVNGNARNQVVMIETSGTPTVADWNTDRYVAACYSGSFPFYARDVDFGDDGKYFVIIGDGGRGDAYCDATARWETADRGSNVQATWVNFTGTDSVTSLEVADGVVYVGGHFRWQNNANGNDAQGAGGVSRYGIAALDQQNGVPLNWNPTRSPGSQLPAGGTEWGPIMWELWKGPDGLFAGFDADGLGNEYHGRMGYFPESGGRNLPVQDAPQAASGYLYLGAGNGQLTKVPYGPTGVGTPATVSQPQLTSARSAFMVSNKLYWAKIDSSAPSGSVLNISIVSGAGAIGAPWVGSGYNSWFTAASMTGAFYLQGRMYYTTSTSNSLFYRYLTPDGYVIGCTAFTLPTSGIDWRTVRGMTWVAGKVVYGSTDGSLRTVAFDPAATTAVTGSTATVVAAPNAAATWSNQTLFFATS</sequence>
<feature type="signal peptide" evidence="1">
    <location>
        <begin position="1"/>
        <end position="35"/>
    </location>
</feature>
<dbReference type="SUPFAM" id="SSF50998">
    <property type="entry name" value="Quinoprotein alcohol dehydrogenase-like"/>
    <property type="match status" value="1"/>
</dbReference>
<evidence type="ECO:0000256" key="1">
    <source>
        <dbReference type="SAM" id="SignalP"/>
    </source>
</evidence>
<protein>
    <submittedName>
        <fullName evidence="2">Uncharacterized protein</fullName>
    </submittedName>
</protein>
<dbReference type="Pfam" id="PF17164">
    <property type="entry name" value="DUF5122"/>
    <property type="match status" value="2"/>
</dbReference>
<dbReference type="Proteomes" id="UP000578112">
    <property type="component" value="Unassembled WGS sequence"/>
</dbReference>
<dbReference type="EMBL" id="JACHNH010000001">
    <property type="protein sequence ID" value="MBB4760805.1"/>
    <property type="molecule type" value="Genomic_DNA"/>
</dbReference>
<evidence type="ECO:0000313" key="2">
    <source>
        <dbReference type="EMBL" id="MBB4760805.1"/>
    </source>
</evidence>
<keyword evidence="1" id="KW-0732">Signal</keyword>
<evidence type="ECO:0000313" key="3">
    <source>
        <dbReference type="Proteomes" id="UP000578112"/>
    </source>
</evidence>
<dbReference type="InterPro" id="IPR013431">
    <property type="entry name" value="Delta_60_rpt"/>
</dbReference>
<keyword evidence="3" id="KW-1185">Reference proteome</keyword>
<proteinExistence type="predicted"/>
<organism evidence="2 3">
    <name type="scientific">Actinoplanes digitatis</name>
    <dbReference type="NCBI Taxonomy" id="1868"/>
    <lineage>
        <taxon>Bacteria</taxon>
        <taxon>Bacillati</taxon>
        <taxon>Actinomycetota</taxon>
        <taxon>Actinomycetes</taxon>
        <taxon>Micromonosporales</taxon>
        <taxon>Micromonosporaceae</taxon>
        <taxon>Actinoplanes</taxon>
    </lineage>
</organism>